<evidence type="ECO:0000313" key="3">
    <source>
        <dbReference type="Proteomes" id="UP000281406"/>
    </source>
</evidence>
<dbReference type="AlphaFoldDB" id="A0A3N0XJG5"/>
<dbReference type="Pfam" id="PF24764">
    <property type="entry name" value="rva_4"/>
    <property type="match status" value="1"/>
</dbReference>
<gene>
    <name evidence="2" type="ORF">DPX16_22546</name>
</gene>
<dbReference type="PANTHER" id="PTHR46791:SF4">
    <property type="match status" value="1"/>
</dbReference>
<reference evidence="2 3" key="1">
    <citation type="submission" date="2018-10" db="EMBL/GenBank/DDBJ databases">
        <title>Genome assembly for a Yunnan-Guizhou Plateau 3E fish, Anabarilius grahami (Regan), and its evolutionary and genetic applications.</title>
        <authorList>
            <person name="Jiang W."/>
        </authorList>
    </citation>
    <scope>NUCLEOTIDE SEQUENCE [LARGE SCALE GENOMIC DNA]</scope>
    <source>
        <strain evidence="2">AG-KIZ</strain>
        <tissue evidence="2">Muscle</tissue>
    </source>
</reference>
<dbReference type="InterPro" id="IPR058913">
    <property type="entry name" value="Integrase_dom_put"/>
</dbReference>
<organism evidence="2 3">
    <name type="scientific">Anabarilius grahami</name>
    <name type="common">Kanglang fish</name>
    <name type="synonym">Barilius grahami</name>
    <dbReference type="NCBI Taxonomy" id="495550"/>
    <lineage>
        <taxon>Eukaryota</taxon>
        <taxon>Metazoa</taxon>
        <taxon>Chordata</taxon>
        <taxon>Craniata</taxon>
        <taxon>Vertebrata</taxon>
        <taxon>Euteleostomi</taxon>
        <taxon>Actinopterygii</taxon>
        <taxon>Neopterygii</taxon>
        <taxon>Teleostei</taxon>
        <taxon>Ostariophysi</taxon>
        <taxon>Cypriniformes</taxon>
        <taxon>Xenocyprididae</taxon>
        <taxon>Xenocypridinae</taxon>
        <taxon>Xenocypridinae incertae sedis</taxon>
        <taxon>Anabarilius</taxon>
    </lineage>
</organism>
<dbReference type="Proteomes" id="UP000281406">
    <property type="component" value="Unassembled WGS sequence"/>
</dbReference>
<name>A0A3N0XJG5_ANAGA</name>
<dbReference type="PANTHER" id="PTHR46791">
    <property type="entry name" value="EXPRESSED PROTEIN"/>
    <property type="match status" value="1"/>
</dbReference>
<evidence type="ECO:0000259" key="1">
    <source>
        <dbReference type="Pfam" id="PF24764"/>
    </source>
</evidence>
<comment type="caution">
    <text evidence="2">The sequence shown here is derived from an EMBL/GenBank/DDBJ whole genome shotgun (WGS) entry which is preliminary data.</text>
</comment>
<dbReference type="EMBL" id="RJVU01074626">
    <property type="protein sequence ID" value="ROI16569.1"/>
    <property type="molecule type" value="Genomic_DNA"/>
</dbReference>
<feature type="domain" description="Integrase core" evidence="1">
    <location>
        <begin position="241"/>
        <end position="284"/>
    </location>
</feature>
<keyword evidence="3" id="KW-1185">Reference proteome</keyword>
<protein>
    <recommendedName>
        <fullName evidence="1">Integrase core domain-containing protein</fullName>
    </recommendedName>
</protein>
<dbReference type="OrthoDB" id="8985905at2759"/>
<accession>A0A3N0XJG5</accession>
<evidence type="ECO:0000313" key="2">
    <source>
        <dbReference type="EMBL" id="ROI16569.1"/>
    </source>
</evidence>
<sequence>MPIMTERTTDACARSKSLLRENNISTREETEAHELILNPRARMTSPLRADQALACSYTTLWEAKHTKSVLQVNSSVMRRYFEELHIICIEATERAVQSRNFNDFQYRSRLEEHANLLNDLDLITTINELQEAIKDLCLLVDHIFNPPVNAPYSLPILQTRGRPRRAVFGLLNNYDAIPNSQLDDIIRDITAHTSNVGERLVQGSIRARGFRVQRHRVRERIRLMDPAGTLIRRRRLIRRRVYNVRGSNHLWHIDSNHKLIAWRFVLHGCIDGFSRTVIYLRCATRRLRY</sequence>
<proteinExistence type="predicted"/>